<dbReference type="SMART" id="SM00332">
    <property type="entry name" value="PP2Cc"/>
    <property type="match status" value="1"/>
</dbReference>
<dbReference type="EMBL" id="QHJQ01000009">
    <property type="protein sequence ID" value="PXA03397.1"/>
    <property type="molecule type" value="Genomic_DNA"/>
</dbReference>
<dbReference type="PROSITE" id="PS51746">
    <property type="entry name" value="PPM_2"/>
    <property type="match status" value="1"/>
</dbReference>
<keyword evidence="3" id="KW-1185">Reference proteome</keyword>
<accession>A0A317ZGB5</accession>
<dbReference type="Proteomes" id="UP000247099">
    <property type="component" value="Unassembled WGS sequence"/>
</dbReference>
<dbReference type="InParanoid" id="A0A317ZGB5"/>
<dbReference type="InterPro" id="IPR001932">
    <property type="entry name" value="PPM-type_phosphatase-like_dom"/>
</dbReference>
<proteinExistence type="predicted"/>
<comment type="caution">
    <text evidence="2">The sequence shown here is derived from an EMBL/GenBank/DDBJ whole genome shotgun (WGS) entry which is preliminary data.</text>
</comment>
<evidence type="ECO:0000259" key="1">
    <source>
        <dbReference type="PROSITE" id="PS51746"/>
    </source>
</evidence>
<dbReference type="OrthoDB" id="9801841at2"/>
<dbReference type="InterPro" id="IPR015655">
    <property type="entry name" value="PP2C"/>
</dbReference>
<reference evidence="2 3" key="1">
    <citation type="submission" date="2018-05" db="EMBL/GenBank/DDBJ databases">
        <title>Coraliomargarita sinensis sp. nov., isolated from a marine solar saltern.</title>
        <authorList>
            <person name="Zhou L.Y."/>
        </authorList>
    </citation>
    <scope>NUCLEOTIDE SEQUENCE [LARGE SCALE GENOMIC DNA]</scope>
    <source>
        <strain evidence="2 3">WN38</strain>
    </source>
</reference>
<dbReference type="RefSeq" id="WP_110131685.1">
    <property type="nucleotide sequence ID" value="NZ_QHJQ01000009.1"/>
</dbReference>
<dbReference type="InterPro" id="IPR036457">
    <property type="entry name" value="PPM-type-like_dom_sf"/>
</dbReference>
<dbReference type="Pfam" id="PF13672">
    <property type="entry name" value="PP2C_2"/>
    <property type="match status" value="1"/>
</dbReference>
<dbReference type="AlphaFoldDB" id="A0A317ZGB5"/>
<dbReference type="CDD" id="cd00143">
    <property type="entry name" value="PP2Cc"/>
    <property type="match status" value="1"/>
</dbReference>
<dbReference type="SUPFAM" id="SSF81606">
    <property type="entry name" value="PP2C-like"/>
    <property type="match status" value="1"/>
</dbReference>
<evidence type="ECO:0000313" key="3">
    <source>
        <dbReference type="Proteomes" id="UP000247099"/>
    </source>
</evidence>
<name>A0A317ZGB5_9BACT</name>
<organism evidence="2 3">
    <name type="scientific">Coraliomargarita sinensis</name>
    <dbReference type="NCBI Taxonomy" id="2174842"/>
    <lineage>
        <taxon>Bacteria</taxon>
        <taxon>Pseudomonadati</taxon>
        <taxon>Verrucomicrobiota</taxon>
        <taxon>Opitutia</taxon>
        <taxon>Puniceicoccales</taxon>
        <taxon>Coraliomargaritaceae</taxon>
        <taxon>Coraliomargarita</taxon>
    </lineage>
</organism>
<gene>
    <name evidence="2" type="ORF">DDZ13_11925</name>
</gene>
<feature type="domain" description="PPM-type phosphatase" evidence="1">
    <location>
        <begin position="4"/>
        <end position="237"/>
    </location>
</feature>
<dbReference type="SMART" id="SM00331">
    <property type="entry name" value="PP2C_SIG"/>
    <property type="match status" value="1"/>
</dbReference>
<dbReference type="GO" id="GO:0004722">
    <property type="term" value="F:protein serine/threonine phosphatase activity"/>
    <property type="evidence" value="ECO:0007669"/>
    <property type="project" value="InterPro"/>
</dbReference>
<protein>
    <recommendedName>
        <fullName evidence="1">PPM-type phosphatase domain-containing protein</fullName>
    </recommendedName>
</protein>
<evidence type="ECO:0000313" key="2">
    <source>
        <dbReference type="EMBL" id="PXA03397.1"/>
    </source>
</evidence>
<sequence>MQIHAHALTDQGQIRHENQDAYFMDEVNQVYAVADGLGGLPGGAEASRRIVELLQASSERLRVQEASVDLAEFIIGINQIVASESMESHPMTGSGSTLTLCQITDNQLQIGHVGDSAAYLLRDGKLQKLTVDHTLEQELINEHGEKARQHMPPEYPHTLTRCIGQENELRVDQTSVQLQSGDRILLCTDGLNKVVAETEIAQTLGADLDPEEITRRLTETANAQSGPDNITIITLILSDCD</sequence>
<dbReference type="PANTHER" id="PTHR47992">
    <property type="entry name" value="PROTEIN PHOSPHATASE"/>
    <property type="match status" value="1"/>
</dbReference>
<dbReference type="Gene3D" id="3.60.40.10">
    <property type="entry name" value="PPM-type phosphatase domain"/>
    <property type="match status" value="1"/>
</dbReference>